<keyword evidence="5" id="KW-0067">ATP-binding</keyword>
<dbReference type="SUPFAM" id="SSF54211">
    <property type="entry name" value="Ribosomal protein S5 domain 2-like"/>
    <property type="match status" value="1"/>
</dbReference>
<keyword evidence="2" id="KW-0547">Nucleotide-binding</keyword>
<dbReference type="InterPro" id="IPR003593">
    <property type="entry name" value="AAA+_ATPase"/>
</dbReference>
<dbReference type="InterPro" id="IPR054594">
    <property type="entry name" value="Lon_lid"/>
</dbReference>
<evidence type="ECO:0000256" key="5">
    <source>
        <dbReference type="ARBA" id="ARBA00022840"/>
    </source>
</evidence>
<dbReference type="GO" id="GO:0030163">
    <property type="term" value="P:protein catabolic process"/>
    <property type="evidence" value="ECO:0007669"/>
    <property type="project" value="InterPro"/>
</dbReference>
<evidence type="ECO:0000256" key="3">
    <source>
        <dbReference type="ARBA" id="ARBA00022801"/>
    </source>
</evidence>
<evidence type="ECO:0000256" key="4">
    <source>
        <dbReference type="ARBA" id="ARBA00022825"/>
    </source>
</evidence>
<dbReference type="InterPro" id="IPR003959">
    <property type="entry name" value="ATPase_AAA_core"/>
</dbReference>
<proteinExistence type="predicted"/>
<dbReference type="SUPFAM" id="SSF52540">
    <property type="entry name" value="P-loop containing nucleoside triphosphate hydrolases"/>
    <property type="match status" value="1"/>
</dbReference>
<dbReference type="Gene3D" id="1.10.8.60">
    <property type="match status" value="1"/>
</dbReference>
<dbReference type="Gene3D" id="3.40.50.300">
    <property type="entry name" value="P-loop containing nucleotide triphosphate hydrolases"/>
    <property type="match status" value="1"/>
</dbReference>
<sequence>MKLEKYFEYCIYKTIIPLERHINRLRYDHFLDDDHYITALSICYNLNEHLKLHPDIQNIILDTDDSKIEMLYELYKPRNFIKYIAQKVGLPTIDYILKFFFISLTLPQEYYNLIPFKVITESTDISKNDTLISFIQTKTSLLPICRITFIYNNNKICIDGYFKDIIKLHKLESHIFYDKYTYYAHRIEHLIYSMEEWKQYVEEQNKLFQRLIKLNYEKLVLECYNDIHKLYYAIRVLMVGNDEHIKLAVALFKKLRGKKINNYLISEKILDCMPFKLKKILLQASKVKPNITLSNVNPLEVLRSCVHVKNIPINIKTLIMERLNDKNNGENHKQLVYVKTLINYPWNEIYDEVNNKSELLNDVSNKLKQLTYGHDKIKNKLILQVAKWLSNPQTTGCSIGLCGPPGVGKTLLVKSLSEALGIPFIQLTLGGQNDGSLLHGHSYTYTCAQPGIIVKKIAEAGTSRCILFLDELDKCAKKHGDINEITSILIHLTDPNSNHAFQDRFFDGVDFPLERLIIVASYNNRKKIDPILLDRFNEINVEPYTIKDKINISKNFIIPELSKNIGLNHDIEIKDEDIKYIIKQYTNEGGVRNLKRRIEDIMLKINKEIVMGTEYDKNIKLSREEIINLIDDKCFNEQEKIHDKDEVGIINGLYATNNGNGGILPIQVNTNYLHDGKKGACFRLTGSQGTVMKESVECAFTCAMRYLSTQIDVPRTLREQFSYGFHVHTPSTSTPKDGPSAGCAFALAFISRLLNHPIKRTIGITGEIDLNGNITKIGGLVYKIIGAKSAGITHILISKENQIDMEDILIKHNELFDEDFKYTFVATLDEAVKLALINK</sequence>
<dbReference type="GO" id="GO:0004176">
    <property type="term" value="F:ATP-dependent peptidase activity"/>
    <property type="evidence" value="ECO:0007669"/>
    <property type="project" value="InterPro"/>
</dbReference>
<evidence type="ECO:0000256" key="2">
    <source>
        <dbReference type="ARBA" id="ARBA00022741"/>
    </source>
</evidence>
<dbReference type="PANTHER" id="PTHR10046">
    <property type="entry name" value="ATP DEPENDENT LON PROTEASE FAMILY MEMBER"/>
    <property type="match status" value="1"/>
</dbReference>
<accession>A0A6C0M1H7</accession>
<dbReference type="Gene3D" id="3.30.230.10">
    <property type="match status" value="1"/>
</dbReference>
<keyword evidence="3" id="KW-0378">Hydrolase</keyword>
<evidence type="ECO:0000259" key="6">
    <source>
        <dbReference type="PROSITE" id="PS51786"/>
    </source>
</evidence>
<dbReference type="SMART" id="SM00382">
    <property type="entry name" value="AAA"/>
    <property type="match status" value="1"/>
</dbReference>
<dbReference type="InterPro" id="IPR014721">
    <property type="entry name" value="Ribsml_uS5_D2-typ_fold_subgr"/>
</dbReference>
<dbReference type="AlphaFoldDB" id="A0A6C0M1H7"/>
<dbReference type="GO" id="GO:0006508">
    <property type="term" value="P:proteolysis"/>
    <property type="evidence" value="ECO:0007669"/>
    <property type="project" value="UniProtKB-KW"/>
</dbReference>
<dbReference type="Pfam" id="PF05362">
    <property type="entry name" value="Lon_C"/>
    <property type="match status" value="1"/>
</dbReference>
<dbReference type="Pfam" id="PF22667">
    <property type="entry name" value="Lon_lid"/>
    <property type="match status" value="1"/>
</dbReference>
<keyword evidence="1" id="KW-0645">Protease</keyword>
<dbReference type="GO" id="GO:0004252">
    <property type="term" value="F:serine-type endopeptidase activity"/>
    <property type="evidence" value="ECO:0007669"/>
    <property type="project" value="InterPro"/>
</dbReference>
<dbReference type="PROSITE" id="PS51786">
    <property type="entry name" value="LON_PROTEOLYTIC"/>
    <property type="match status" value="1"/>
</dbReference>
<organism evidence="7">
    <name type="scientific">viral metagenome</name>
    <dbReference type="NCBI Taxonomy" id="1070528"/>
    <lineage>
        <taxon>unclassified sequences</taxon>
        <taxon>metagenomes</taxon>
        <taxon>organismal metagenomes</taxon>
    </lineage>
</organism>
<dbReference type="EMBL" id="MN740613">
    <property type="protein sequence ID" value="QHU35861.1"/>
    <property type="molecule type" value="Genomic_DNA"/>
</dbReference>
<evidence type="ECO:0000313" key="7">
    <source>
        <dbReference type="EMBL" id="QHU35861.1"/>
    </source>
</evidence>
<dbReference type="InterPro" id="IPR027065">
    <property type="entry name" value="Lon_Prtase"/>
</dbReference>
<evidence type="ECO:0000256" key="1">
    <source>
        <dbReference type="ARBA" id="ARBA00022670"/>
    </source>
</evidence>
<dbReference type="Pfam" id="PF00004">
    <property type="entry name" value="AAA"/>
    <property type="match status" value="1"/>
</dbReference>
<dbReference type="InterPro" id="IPR027417">
    <property type="entry name" value="P-loop_NTPase"/>
</dbReference>
<dbReference type="GO" id="GO:0005524">
    <property type="term" value="F:ATP binding"/>
    <property type="evidence" value="ECO:0007669"/>
    <property type="project" value="UniProtKB-KW"/>
</dbReference>
<feature type="domain" description="Lon proteolytic" evidence="6">
    <location>
        <begin position="644"/>
        <end position="838"/>
    </location>
</feature>
<protein>
    <recommendedName>
        <fullName evidence="6">Lon proteolytic domain-containing protein</fullName>
    </recommendedName>
</protein>
<dbReference type="InterPro" id="IPR020568">
    <property type="entry name" value="Ribosomal_Su5_D2-typ_SF"/>
</dbReference>
<name>A0A6C0M1H7_9ZZZZ</name>
<keyword evidence="4" id="KW-0720">Serine protease</keyword>
<dbReference type="InterPro" id="IPR008269">
    <property type="entry name" value="Lon_proteolytic"/>
</dbReference>
<dbReference type="PRINTS" id="PR00830">
    <property type="entry name" value="ENDOLAPTASE"/>
</dbReference>
<reference evidence="7" key="1">
    <citation type="journal article" date="2020" name="Nature">
        <title>Giant virus diversity and host interactions through global metagenomics.</title>
        <authorList>
            <person name="Schulz F."/>
            <person name="Roux S."/>
            <person name="Paez-Espino D."/>
            <person name="Jungbluth S."/>
            <person name="Walsh D.A."/>
            <person name="Denef V.J."/>
            <person name="McMahon K.D."/>
            <person name="Konstantinidis K.T."/>
            <person name="Eloe-Fadrosh E.A."/>
            <person name="Kyrpides N.C."/>
            <person name="Woyke T."/>
        </authorList>
    </citation>
    <scope>NUCLEOTIDE SEQUENCE</scope>
    <source>
        <strain evidence="7">GVMAG-S-1035085-51</strain>
    </source>
</reference>
<dbReference type="GO" id="GO:0016887">
    <property type="term" value="F:ATP hydrolysis activity"/>
    <property type="evidence" value="ECO:0007669"/>
    <property type="project" value="InterPro"/>
</dbReference>